<organism evidence="1">
    <name type="scientific">viral metagenome</name>
    <dbReference type="NCBI Taxonomy" id="1070528"/>
    <lineage>
        <taxon>unclassified sequences</taxon>
        <taxon>metagenomes</taxon>
        <taxon>organismal metagenomes</taxon>
    </lineage>
</organism>
<dbReference type="EMBL" id="MT142492">
    <property type="protein sequence ID" value="QJA82625.1"/>
    <property type="molecule type" value="Genomic_DNA"/>
</dbReference>
<dbReference type="EMBL" id="MT144544">
    <property type="protein sequence ID" value="QJA54854.1"/>
    <property type="molecule type" value="Genomic_DNA"/>
</dbReference>
<sequence>MKEILNGKYTGSLTPEQVVEQFNFRIGIHETYAGLVLDDPVTWGGFGDYAFHCWAINGYKHAIKYIQENNPVVYKCSLGEAFTTILRMFWRVK</sequence>
<proteinExistence type="predicted"/>
<reference evidence="1" key="1">
    <citation type="submission" date="2020-03" db="EMBL/GenBank/DDBJ databases">
        <title>The deep terrestrial virosphere.</title>
        <authorList>
            <person name="Holmfeldt K."/>
            <person name="Nilsson E."/>
            <person name="Simone D."/>
            <person name="Lopez-Fernandez M."/>
            <person name="Wu X."/>
            <person name="de Brujin I."/>
            <person name="Lundin D."/>
            <person name="Andersson A."/>
            <person name="Bertilsson S."/>
            <person name="Dopson M."/>
        </authorList>
    </citation>
    <scope>NUCLEOTIDE SEQUENCE</scope>
    <source>
        <strain evidence="2">MM415A00385</strain>
        <strain evidence="1">TM448A06025</strain>
    </source>
</reference>
<name>A0A6H2A4W6_9ZZZZ</name>
<dbReference type="AlphaFoldDB" id="A0A6H2A4W6"/>
<evidence type="ECO:0000313" key="2">
    <source>
        <dbReference type="EMBL" id="QJA82625.1"/>
    </source>
</evidence>
<accession>A0A6H2A4W6</accession>
<gene>
    <name evidence="2" type="ORF">MM415A00385_0015</name>
    <name evidence="1" type="ORF">TM448A06025_0005</name>
</gene>
<evidence type="ECO:0000313" key="1">
    <source>
        <dbReference type="EMBL" id="QJA54854.1"/>
    </source>
</evidence>
<protein>
    <submittedName>
        <fullName evidence="1">Uncharacterized protein</fullName>
    </submittedName>
</protein>